<proteinExistence type="predicted"/>
<keyword evidence="2" id="KW-1185">Reference proteome</keyword>
<sequence length="58" mass="6412">MNLQKPIFENKQHGPGGGIPLLKSLWEKFDLSLLFLQTGIVKHSGVSGWLMAFAIFVA</sequence>
<dbReference type="EMBL" id="AWQQ01000087">
    <property type="protein sequence ID" value="PHJ37713.1"/>
    <property type="molecule type" value="Genomic_DNA"/>
</dbReference>
<evidence type="ECO:0000313" key="2">
    <source>
        <dbReference type="Proteomes" id="UP000222564"/>
    </source>
</evidence>
<organism evidence="1 2">
    <name type="scientific">Desulforamulus profundi</name>
    <dbReference type="NCBI Taxonomy" id="1383067"/>
    <lineage>
        <taxon>Bacteria</taxon>
        <taxon>Bacillati</taxon>
        <taxon>Bacillota</taxon>
        <taxon>Clostridia</taxon>
        <taxon>Eubacteriales</taxon>
        <taxon>Peptococcaceae</taxon>
        <taxon>Desulforamulus</taxon>
    </lineage>
</organism>
<name>A0A2C6MED0_9FIRM</name>
<dbReference type="Proteomes" id="UP000222564">
    <property type="component" value="Unassembled WGS sequence"/>
</dbReference>
<comment type="caution">
    <text evidence="1">The sequence shown here is derived from an EMBL/GenBank/DDBJ whole genome shotgun (WGS) entry which is preliminary data.</text>
</comment>
<gene>
    <name evidence="1" type="ORF">P378_14610</name>
</gene>
<dbReference type="RefSeq" id="WP_180261102.1">
    <property type="nucleotide sequence ID" value="NZ_AWQQ01000087.1"/>
</dbReference>
<reference evidence="1 2" key="1">
    <citation type="submission" date="2013-09" db="EMBL/GenBank/DDBJ databases">
        <title>Biodegradation of hydrocarbons in the deep terrestrial subsurface : characterization of a microbial consortium composed of two Desulfotomaculum species originating from a deep geological formation.</title>
        <authorList>
            <person name="Aullo T."/>
            <person name="Berlendis S."/>
            <person name="Lascourreges J.-F."/>
            <person name="Dessort D."/>
            <person name="Saint-Laurent S."/>
            <person name="Schraauwers B."/>
            <person name="Mas J."/>
            <person name="Magot M."/>
            <person name="Ranchou-Peyruse A."/>
        </authorList>
    </citation>
    <scope>NUCLEOTIDE SEQUENCE [LARGE SCALE GENOMIC DNA]</scope>
    <source>
        <strain evidence="1 2">Bs107</strain>
    </source>
</reference>
<evidence type="ECO:0000313" key="1">
    <source>
        <dbReference type="EMBL" id="PHJ37713.1"/>
    </source>
</evidence>
<accession>A0A2C6MED0</accession>
<dbReference type="AlphaFoldDB" id="A0A2C6MED0"/>
<protein>
    <submittedName>
        <fullName evidence="1">Uncharacterized protein</fullName>
    </submittedName>
</protein>